<proteinExistence type="predicted"/>
<organism evidence="2 3">
    <name type="scientific">Streptomyces thioluteus</name>
    <dbReference type="NCBI Taxonomy" id="66431"/>
    <lineage>
        <taxon>Bacteria</taxon>
        <taxon>Bacillati</taxon>
        <taxon>Actinomycetota</taxon>
        <taxon>Actinomycetes</taxon>
        <taxon>Kitasatosporales</taxon>
        <taxon>Streptomycetaceae</taxon>
        <taxon>Streptomyces</taxon>
    </lineage>
</organism>
<dbReference type="Proteomes" id="UP001501102">
    <property type="component" value="Unassembled WGS sequence"/>
</dbReference>
<dbReference type="PROSITE" id="PS50943">
    <property type="entry name" value="HTH_CROC1"/>
    <property type="match status" value="1"/>
</dbReference>
<reference evidence="2 3" key="1">
    <citation type="journal article" date="2019" name="Int. J. Syst. Evol. Microbiol.">
        <title>The Global Catalogue of Microorganisms (GCM) 10K type strain sequencing project: providing services to taxonomists for standard genome sequencing and annotation.</title>
        <authorList>
            <consortium name="The Broad Institute Genomics Platform"/>
            <consortium name="The Broad Institute Genome Sequencing Center for Infectious Disease"/>
            <person name="Wu L."/>
            <person name="Ma J."/>
        </authorList>
    </citation>
    <scope>NUCLEOTIDE SEQUENCE [LARGE SCALE GENOMIC DNA]</scope>
    <source>
        <strain evidence="2 3">JCM 4087</strain>
    </source>
</reference>
<dbReference type="Pfam" id="PF13560">
    <property type="entry name" value="HTH_31"/>
    <property type="match status" value="1"/>
</dbReference>
<comment type="caution">
    <text evidence="2">The sequence shown here is derived from an EMBL/GenBank/DDBJ whole genome shotgun (WGS) entry which is preliminary data.</text>
</comment>
<accession>A0ABN3X382</accession>
<protein>
    <submittedName>
        <fullName evidence="2">Helix-turn-helix transcriptional regulator</fullName>
    </submittedName>
</protein>
<keyword evidence="3" id="KW-1185">Reference proteome</keyword>
<evidence type="ECO:0000259" key="1">
    <source>
        <dbReference type="PROSITE" id="PS50943"/>
    </source>
</evidence>
<dbReference type="RefSeq" id="WP_344964104.1">
    <property type="nucleotide sequence ID" value="NZ_BAAAXZ010000123.1"/>
</dbReference>
<name>A0ABN3X382_STRTU</name>
<dbReference type="SUPFAM" id="SSF47413">
    <property type="entry name" value="lambda repressor-like DNA-binding domains"/>
    <property type="match status" value="1"/>
</dbReference>
<gene>
    <name evidence="2" type="ORF">GCM10020221_32580</name>
</gene>
<dbReference type="Pfam" id="PF19054">
    <property type="entry name" value="DUF5753"/>
    <property type="match status" value="1"/>
</dbReference>
<dbReference type="CDD" id="cd00093">
    <property type="entry name" value="HTH_XRE"/>
    <property type="match status" value="1"/>
</dbReference>
<evidence type="ECO:0000313" key="2">
    <source>
        <dbReference type="EMBL" id="GAA2934347.1"/>
    </source>
</evidence>
<dbReference type="Gene3D" id="1.10.260.40">
    <property type="entry name" value="lambda repressor-like DNA-binding domains"/>
    <property type="match status" value="1"/>
</dbReference>
<dbReference type="InterPro" id="IPR001387">
    <property type="entry name" value="Cro/C1-type_HTH"/>
</dbReference>
<dbReference type="EMBL" id="BAAAXZ010000123">
    <property type="protein sequence ID" value="GAA2934347.1"/>
    <property type="molecule type" value="Genomic_DNA"/>
</dbReference>
<sequence>MCELALQQGWLPDRIAVASYGDEGLVRMPPKRQLPTVRLRRLAAELRRLRKTAGLTREDVTRQTGINTATLYRIETARVRPQQRTLAALLDLYGVGSNQRGEIVALSQGVSSPGWLRPYHSELPEEYTAYISFEAEAHTVRNYESLFIPGLLQTEGYARAVVRGVLPTASAREVEQRVQARMERQAVLAETGRLNLWAIMDEAALRRMVGGPAVLHEQMKWLTAVAGEPQVTLQIIPFSAGAHAGMPGSFVLMGFPDVEDPEIIYIDSMAGDLFLETEADVRRYGEIFDSLCAVALSPSNSSKLIAELAREMQ</sequence>
<evidence type="ECO:0000313" key="3">
    <source>
        <dbReference type="Proteomes" id="UP001501102"/>
    </source>
</evidence>
<dbReference type="InterPro" id="IPR043917">
    <property type="entry name" value="DUF5753"/>
</dbReference>
<dbReference type="InterPro" id="IPR010982">
    <property type="entry name" value="Lambda_DNA-bd_dom_sf"/>
</dbReference>
<dbReference type="SMART" id="SM00530">
    <property type="entry name" value="HTH_XRE"/>
    <property type="match status" value="1"/>
</dbReference>
<feature type="domain" description="HTH cro/C1-type" evidence="1">
    <location>
        <begin position="46"/>
        <end position="100"/>
    </location>
</feature>